<evidence type="ECO:0000313" key="3">
    <source>
        <dbReference type="Proteomes" id="UP000515158"/>
    </source>
</evidence>
<reference evidence="4" key="1">
    <citation type="submission" date="2025-08" db="UniProtKB">
        <authorList>
            <consortium name="RefSeq"/>
        </authorList>
    </citation>
    <scope>IDENTIFICATION</scope>
    <source>
        <tissue evidence="4">Total insect</tissue>
    </source>
</reference>
<keyword evidence="3" id="KW-1185">Reference proteome</keyword>
<accession>A0A6P9A4H7</accession>
<feature type="compositionally biased region" description="Low complexity" evidence="1">
    <location>
        <begin position="84"/>
        <end position="94"/>
    </location>
</feature>
<dbReference type="Proteomes" id="UP000515158">
    <property type="component" value="Unplaced"/>
</dbReference>
<dbReference type="Pfam" id="PF07304">
    <property type="entry name" value="SRA1"/>
    <property type="match status" value="1"/>
</dbReference>
<dbReference type="OrthoDB" id="5982138at2759"/>
<gene>
    <name evidence="4" type="primary">LOC117652176</name>
</gene>
<dbReference type="RefSeq" id="XP_034252782.1">
    <property type="nucleotide sequence ID" value="XM_034396891.1"/>
</dbReference>
<dbReference type="GO" id="GO:0003713">
    <property type="term" value="F:transcription coactivator activity"/>
    <property type="evidence" value="ECO:0007669"/>
    <property type="project" value="InterPro"/>
</dbReference>
<proteinExistence type="predicted"/>
<feature type="region of interest" description="Disordered" evidence="1">
    <location>
        <begin position="66"/>
        <end position="130"/>
    </location>
</feature>
<evidence type="ECO:0000313" key="4">
    <source>
        <dbReference type="RefSeq" id="XP_034252782.1"/>
    </source>
</evidence>
<dbReference type="InterPro" id="IPR009917">
    <property type="entry name" value="SRA1/Sec31"/>
</dbReference>
<dbReference type="InParanoid" id="A0A6P9A4H7"/>
<organism evidence="4">
    <name type="scientific">Thrips palmi</name>
    <name type="common">Melon thrips</name>
    <dbReference type="NCBI Taxonomy" id="161013"/>
    <lineage>
        <taxon>Eukaryota</taxon>
        <taxon>Metazoa</taxon>
        <taxon>Ecdysozoa</taxon>
        <taxon>Arthropoda</taxon>
        <taxon>Hexapoda</taxon>
        <taxon>Insecta</taxon>
        <taxon>Pterygota</taxon>
        <taxon>Neoptera</taxon>
        <taxon>Paraneoptera</taxon>
        <taxon>Thysanoptera</taxon>
        <taxon>Terebrantia</taxon>
        <taxon>Thripoidea</taxon>
        <taxon>Thripidae</taxon>
        <taxon>Thrips</taxon>
    </lineage>
</organism>
<dbReference type="Gene3D" id="1.20.940.10">
    <property type="entry name" value="Functional domain of the splicing factor Prp18"/>
    <property type="match status" value="1"/>
</dbReference>
<sequence length="253" mass="27098">MALSANVNKGFCHLVDTAFAPLCTSIGSIPDPGWNDPPNFSYDALNPATGPKRANLLNKRVAYPLASQSGTSPPSGGMNPTLPPSTVTTAVPPTILQGPFSGNRSRTSSESSSATNEPGPDKTETLSTVRSNLEEVVNRSYSLSATERTEIKKRIAVMQKMWEEDKLNSSVHRRLLELSHELKMGNVDHADHIHVGLMVDHPAMCSSWMVGVRKLVQHLKSDAPPPPAITAPIVSSPVPEGPTELVVVTTPNP</sequence>
<feature type="domain" description="SRA1/Sec31" evidence="2">
    <location>
        <begin position="83"/>
        <end position="220"/>
    </location>
</feature>
<protein>
    <submittedName>
        <fullName evidence="4">Steroid receptor RNA activator 1-like isoform X1</fullName>
    </submittedName>
</protein>
<dbReference type="KEGG" id="tpal:117652176"/>
<dbReference type="PANTHER" id="PTHR18834">
    <property type="entry name" value="STEROID RECEPTOR RNA ACTIVATOR 1"/>
    <property type="match status" value="1"/>
</dbReference>
<name>A0A6P9A4H7_THRPL</name>
<dbReference type="GeneID" id="117652176"/>
<dbReference type="AlphaFoldDB" id="A0A6P9A4H7"/>
<evidence type="ECO:0000256" key="1">
    <source>
        <dbReference type="SAM" id="MobiDB-lite"/>
    </source>
</evidence>
<feature type="region of interest" description="Disordered" evidence="1">
    <location>
        <begin position="228"/>
        <end position="253"/>
    </location>
</feature>
<dbReference type="PANTHER" id="PTHR18834:SF2">
    <property type="entry name" value="STEROID RECEPTOR RNA ACTIVATOR 1"/>
    <property type="match status" value="1"/>
</dbReference>
<feature type="compositionally biased region" description="Low complexity" evidence="1">
    <location>
        <begin position="101"/>
        <end position="117"/>
    </location>
</feature>
<dbReference type="InterPro" id="IPR040243">
    <property type="entry name" value="Steroid_recept_RNA_1"/>
</dbReference>
<dbReference type="GO" id="GO:0006357">
    <property type="term" value="P:regulation of transcription by RNA polymerase II"/>
    <property type="evidence" value="ECO:0007669"/>
    <property type="project" value="InterPro"/>
</dbReference>
<dbReference type="GO" id="GO:0005634">
    <property type="term" value="C:nucleus"/>
    <property type="evidence" value="ECO:0007669"/>
    <property type="project" value="TreeGrafter"/>
</dbReference>
<evidence type="ECO:0000259" key="2">
    <source>
        <dbReference type="Pfam" id="PF07304"/>
    </source>
</evidence>